<dbReference type="Proteomes" id="UP000183983">
    <property type="component" value="Unassembled WGS sequence"/>
</dbReference>
<keyword evidence="1" id="KW-0597">Phosphoprotein</keyword>
<dbReference type="EMBL" id="FRDA01000004">
    <property type="protein sequence ID" value="SHM88886.1"/>
    <property type="molecule type" value="Genomic_DNA"/>
</dbReference>
<feature type="modified residue" description="4-aspartylphosphate" evidence="1">
    <location>
        <position position="29"/>
    </location>
</feature>
<dbReference type="InterPro" id="IPR001789">
    <property type="entry name" value="Sig_transdc_resp-reg_receiver"/>
</dbReference>
<sequence>MGRNIGLMHDGPSALAKAQEDNPQVILLDIGLPDMDG</sequence>
<evidence type="ECO:0000259" key="3">
    <source>
        <dbReference type="PROSITE" id="PS50110"/>
    </source>
</evidence>
<reference evidence="4 5" key="1">
    <citation type="submission" date="2016-11" db="EMBL/GenBank/DDBJ databases">
        <authorList>
            <person name="Jaros S."/>
            <person name="Januszkiewicz K."/>
            <person name="Wedrychowicz H."/>
        </authorList>
    </citation>
    <scope>NUCLEOTIDE SEQUENCE [LARGE SCALE GENOMIC DNA]</scope>
    <source>
        <strain evidence="4 5">LMG 26898</strain>
    </source>
</reference>
<gene>
    <name evidence="4" type="ORF">SAMN05216593_104140</name>
</gene>
<feature type="domain" description="Response regulatory" evidence="3">
    <location>
        <begin position="1"/>
        <end position="37"/>
    </location>
</feature>
<proteinExistence type="predicted"/>
<dbReference type="GO" id="GO:0000160">
    <property type="term" value="P:phosphorelay signal transduction system"/>
    <property type="evidence" value="ECO:0007669"/>
    <property type="project" value="InterPro"/>
</dbReference>
<dbReference type="AlphaFoldDB" id="A0A1M7MDL5"/>
<feature type="region of interest" description="Disordered" evidence="2">
    <location>
        <begin position="1"/>
        <end position="20"/>
    </location>
</feature>
<dbReference type="SUPFAM" id="SSF52172">
    <property type="entry name" value="CheY-like"/>
    <property type="match status" value="1"/>
</dbReference>
<evidence type="ECO:0000313" key="4">
    <source>
        <dbReference type="EMBL" id="SHM88886.1"/>
    </source>
</evidence>
<dbReference type="PROSITE" id="PS50110">
    <property type="entry name" value="RESPONSE_REGULATORY"/>
    <property type="match status" value="1"/>
</dbReference>
<dbReference type="InterPro" id="IPR011006">
    <property type="entry name" value="CheY-like_superfamily"/>
</dbReference>
<dbReference type="RefSeq" id="WP_073164735.1">
    <property type="nucleotide sequence ID" value="NZ_FRDA01000004.1"/>
</dbReference>
<accession>A0A1M7MDL5</accession>
<name>A0A1M7MDL5_9PSED</name>
<evidence type="ECO:0000256" key="1">
    <source>
        <dbReference type="PROSITE-ProRule" id="PRU00169"/>
    </source>
</evidence>
<dbReference type="OrthoDB" id="9800897at2"/>
<organism evidence="4 5">
    <name type="scientific">Pseudomonas asturiensis</name>
    <dbReference type="NCBI Taxonomy" id="1190415"/>
    <lineage>
        <taxon>Bacteria</taxon>
        <taxon>Pseudomonadati</taxon>
        <taxon>Pseudomonadota</taxon>
        <taxon>Gammaproteobacteria</taxon>
        <taxon>Pseudomonadales</taxon>
        <taxon>Pseudomonadaceae</taxon>
        <taxon>Pseudomonas</taxon>
    </lineage>
</organism>
<protein>
    <submittedName>
        <fullName evidence="4">Response regulator receiver domain-containing protein</fullName>
    </submittedName>
</protein>
<evidence type="ECO:0000313" key="5">
    <source>
        <dbReference type="Proteomes" id="UP000183983"/>
    </source>
</evidence>
<dbReference type="Gene3D" id="3.40.50.2300">
    <property type="match status" value="1"/>
</dbReference>
<evidence type="ECO:0000256" key="2">
    <source>
        <dbReference type="SAM" id="MobiDB-lite"/>
    </source>
</evidence>